<feature type="domain" description="Coiled-coil" evidence="4">
    <location>
        <begin position="147"/>
        <end position="228"/>
    </location>
</feature>
<dbReference type="Pfam" id="PF06244">
    <property type="entry name" value="Ccdc124"/>
    <property type="match status" value="1"/>
</dbReference>
<dbReference type="PANTHER" id="PTHR21680:SF0">
    <property type="entry name" value="COILED-COIL DOMAIN-CONTAINING PROTEIN 124"/>
    <property type="match status" value="1"/>
</dbReference>
<gene>
    <name evidence="5" type="ORF">CSSPTR1EN2_LOCUS12579</name>
</gene>
<dbReference type="EMBL" id="OZ019894">
    <property type="protein sequence ID" value="CAK9215133.1"/>
    <property type="molecule type" value="Genomic_DNA"/>
</dbReference>
<feature type="region of interest" description="Disordered" evidence="3">
    <location>
        <begin position="106"/>
        <end position="135"/>
    </location>
</feature>
<feature type="compositionally biased region" description="Basic and acidic residues" evidence="3">
    <location>
        <begin position="10"/>
        <end position="62"/>
    </location>
</feature>
<organism evidence="5 6">
    <name type="scientific">Sphagnum troendelagicum</name>
    <dbReference type="NCBI Taxonomy" id="128251"/>
    <lineage>
        <taxon>Eukaryota</taxon>
        <taxon>Viridiplantae</taxon>
        <taxon>Streptophyta</taxon>
        <taxon>Embryophyta</taxon>
        <taxon>Bryophyta</taxon>
        <taxon>Sphagnophytina</taxon>
        <taxon>Sphagnopsida</taxon>
        <taxon>Sphagnales</taxon>
        <taxon>Sphagnaceae</taxon>
        <taxon>Sphagnum</taxon>
    </lineage>
</organism>
<keyword evidence="2" id="KW-0175">Coiled coil</keyword>
<name>A0ABP0U804_9BRYO</name>
<evidence type="ECO:0000259" key="4">
    <source>
        <dbReference type="Pfam" id="PF06244"/>
    </source>
</evidence>
<feature type="region of interest" description="Disordered" evidence="3">
    <location>
        <begin position="1"/>
        <end position="62"/>
    </location>
</feature>
<dbReference type="PANTHER" id="PTHR21680">
    <property type="entry name" value="COILED-COIL DOMAIN-CONTAINING PROTEIN 124"/>
    <property type="match status" value="1"/>
</dbReference>
<reference evidence="5" key="1">
    <citation type="submission" date="2024-02" db="EMBL/GenBank/DDBJ databases">
        <authorList>
            <consortium name="ELIXIR-Norway"/>
            <consortium name="Elixir Norway"/>
        </authorList>
    </citation>
    <scope>NUCLEOTIDE SEQUENCE</scope>
</reference>
<evidence type="ECO:0000313" key="5">
    <source>
        <dbReference type="EMBL" id="CAK9215133.1"/>
    </source>
</evidence>
<comment type="similarity">
    <text evidence="1">Belongs to the CCDC124 family.</text>
</comment>
<feature type="compositionally biased region" description="Basic and acidic residues" evidence="3">
    <location>
        <begin position="125"/>
        <end position="135"/>
    </location>
</feature>
<evidence type="ECO:0000256" key="1">
    <source>
        <dbReference type="ARBA" id="ARBA00008296"/>
    </source>
</evidence>
<feature type="compositionally biased region" description="Low complexity" evidence="3">
    <location>
        <begin position="115"/>
        <end position="124"/>
    </location>
</feature>
<accession>A0ABP0U804</accession>
<evidence type="ECO:0000313" key="6">
    <source>
        <dbReference type="Proteomes" id="UP001497512"/>
    </source>
</evidence>
<proteinExistence type="inferred from homology"/>
<dbReference type="InterPro" id="IPR054414">
    <property type="entry name" value="Ccdc124/Oxs1_C"/>
</dbReference>
<sequence>MPKKLSTNSKAEEARSRKMEAQTQKKVEEERQRQETFWKDAEGPLSKAEKKKSEDAMRRTEAAAKRAEAKKLAEQEENELAQYGKRVDKKATRVAMPVPKVTAAELAKRKEEEQQQLQAQAQAAKLRESRTAHEDEYERLVSVANSNRDDDIVDAHGLDTALAQMSSISAPELPADRHPERRLKASFKAFEEAEMPVLKQEKPGLTHTQYKDMLWKLWKKSPDNPLNQAS</sequence>
<evidence type="ECO:0000256" key="3">
    <source>
        <dbReference type="SAM" id="MobiDB-lite"/>
    </source>
</evidence>
<dbReference type="Proteomes" id="UP001497512">
    <property type="component" value="Chromosome 2"/>
</dbReference>
<dbReference type="InterPro" id="IPR010422">
    <property type="entry name" value="Ccdc124/Oxs1"/>
</dbReference>
<evidence type="ECO:0000256" key="2">
    <source>
        <dbReference type="ARBA" id="ARBA00023054"/>
    </source>
</evidence>
<keyword evidence="6" id="KW-1185">Reference proteome</keyword>
<protein>
    <recommendedName>
        <fullName evidence="4">Coiled-coil domain-containing protein</fullName>
    </recommendedName>
</protein>